<dbReference type="RefSeq" id="WP_021847225.1">
    <property type="nucleotide sequence ID" value="NZ_JAAZTS010000002.1"/>
</dbReference>
<dbReference type="Proteomes" id="UP000698924">
    <property type="component" value="Unassembled WGS sequence"/>
</dbReference>
<comment type="caution">
    <text evidence="1">The sequence shown here is derived from an EMBL/GenBank/DDBJ whole genome shotgun (WGS) entry which is preliminary data.</text>
</comment>
<gene>
    <name evidence="1" type="ORF">H6D15_02070</name>
</gene>
<proteinExistence type="predicted"/>
<dbReference type="AlphaFoldDB" id="A0AA40ZRB8"/>
<dbReference type="EMBL" id="JACJMO010000002">
    <property type="protein sequence ID" value="MBM6856401.1"/>
    <property type="molecule type" value="Genomic_DNA"/>
</dbReference>
<evidence type="ECO:0000313" key="1">
    <source>
        <dbReference type="EMBL" id="MBM6856401.1"/>
    </source>
</evidence>
<protein>
    <submittedName>
        <fullName evidence="1">Uncharacterized protein</fullName>
    </submittedName>
</protein>
<sequence length="78" mass="9502">MKKIFRVEVWIDDKHFHTLQGEVSHVRNRRLALTQIFRNILRQLYTHGHLPATHEEFRTLRTLRTLVNRLESHFQAED</sequence>
<evidence type="ECO:0000313" key="2">
    <source>
        <dbReference type="Proteomes" id="UP000698924"/>
    </source>
</evidence>
<reference evidence="1 2" key="1">
    <citation type="journal article" date="2021" name="Sci. Rep.">
        <title>The distribution of antibiotic resistance genes in chicken gut microbiota commensals.</title>
        <authorList>
            <person name="Juricova H."/>
            <person name="Matiasovicova J."/>
            <person name="Kubasova T."/>
            <person name="Cejkova D."/>
            <person name="Rychlik I."/>
        </authorList>
    </citation>
    <scope>NUCLEOTIDE SEQUENCE [LARGE SCALE GENOMIC DNA]</scope>
    <source>
        <strain evidence="1 2">An421</strain>
    </source>
</reference>
<accession>A0AA40ZRB8</accession>
<keyword evidence="2" id="KW-1185">Reference proteome</keyword>
<name>A0AA40ZRB8_9BACT</name>
<organism evidence="1 2">
    <name type="scientific">Caecibacteroides pullorum</name>
    <dbReference type="NCBI Taxonomy" id="2725562"/>
    <lineage>
        <taxon>Bacteria</taxon>
        <taxon>Pseudomonadati</taxon>
        <taxon>Bacteroidota</taxon>
        <taxon>Bacteroidia</taxon>
        <taxon>Bacteroidales</taxon>
        <taxon>Bacteroidaceae</taxon>
        <taxon>Caecibacteroides</taxon>
    </lineage>
</organism>